<evidence type="ECO:0000256" key="5">
    <source>
        <dbReference type="ARBA" id="ARBA00023027"/>
    </source>
</evidence>
<evidence type="ECO:0000256" key="9">
    <source>
        <dbReference type="PIRSR" id="PIRSR601088-2"/>
    </source>
</evidence>
<dbReference type="AlphaFoldDB" id="A0A975EZS1"/>
<comment type="similarity">
    <text evidence="2 12">Belongs to the glycosyl hydrolase 4 family.</text>
</comment>
<gene>
    <name evidence="14" type="ORF">HRI96_06105</name>
</gene>
<evidence type="ECO:0000256" key="12">
    <source>
        <dbReference type="RuleBase" id="RU361152"/>
    </source>
</evidence>
<feature type="binding site" evidence="10">
    <location>
        <position position="212"/>
    </location>
    <ligand>
        <name>Mn(2+)</name>
        <dbReference type="ChEBI" id="CHEBI:29035"/>
    </ligand>
</feature>
<name>A0A975EZS1_9SPIR</name>
<evidence type="ECO:0000256" key="2">
    <source>
        <dbReference type="ARBA" id="ARBA00010141"/>
    </source>
</evidence>
<feature type="domain" description="Glycosyl hydrolase family 4 C-terminal" evidence="13">
    <location>
        <begin position="208"/>
        <end position="432"/>
    </location>
</feature>
<keyword evidence="10" id="KW-0170">Cobalt</keyword>
<dbReference type="GO" id="GO:0005975">
    <property type="term" value="P:carbohydrate metabolic process"/>
    <property type="evidence" value="ECO:0007669"/>
    <property type="project" value="InterPro"/>
</dbReference>
<dbReference type="Pfam" id="PF11975">
    <property type="entry name" value="Glyco_hydro_4C"/>
    <property type="match status" value="1"/>
</dbReference>
<reference evidence="14" key="2">
    <citation type="journal article" date="2021" name="Microbiol. Resour. Announc.">
        <title>Complete Genome Sequences of Three Human Oral Treponema parvum Isolates.</title>
        <authorList>
            <person name="Zeng H."/>
            <person name="Watt R.M."/>
        </authorList>
    </citation>
    <scope>NUCLEOTIDE SEQUENCE</scope>
    <source>
        <strain evidence="14">ATCC 700773</strain>
    </source>
</reference>
<proteinExistence type="inferred from homology"/>
<keyword evidence="3 10" id="KW-0479">Metal-binding</keyword>
<dbReference type="Gene3D" id="3.90.1820.10">
    <property type="entry name" value="AglA-like glucosidase"/>
    <property type="match status" value="1"/>
</dbReference>
<keyword evidence="6 10" id="KW-0464">Manganese</keyword>
<evidence type="ECO:0000256" key="6">
    <source>
        <dbReference type="ARBA" id="ARBA00023211"/>
    </source>
</evidence>
<dbReference type="Proteomes" id="UP000671995">
    <property type="component" value="Chromosome"/>
</dbReference>
<feature type="binding site" evidence="10">
    <location>
        <position position="175"/>
    </location>
    <ligand>
        <name>Mn(2+)</name>
        <dbReference type="ChEBI" id="CHEBI:29035"/>
    </ligand>
</feature>
<evidence type="ECO:0000259" key="13">
    <source>
        <dbReference type="Pfam" id="PF11975"/>
    </source>
</evidence>
<reference evidence="14" key="1">
    <citation type="submission" date="2020-05" db="EMBL/GenBank/DDBJ databases">
        <authorList>
            <person name="Zeng H."/>
            <person name="Chan Y.K."/>
            <person name="Watt R.M."/>
        </authorList>
    </citation>
    <scope>NUCLEOTIDE SEQUENCE</scope>
    <source>
        <strain evidence="14">ATCC 700773</strain>
    </source>
</reference>
<sequence>MRDLHSIKIAYIGGGSKQWARVFMNDLALAKDISGEIALFDIDVESAERNKKIGERINQSEKAVSKWKYSVYKRIDGALKNADFVVISILPGTFEEMRSDVHAPEKYGIYQPVGDTCGPGAVLRNMRTIPVYEEFAKKIMTYCPDAWVINFTNPMSLCVKTLYDVFPKIKAFGCCHEVFHTQKFLCCVAHEILGIPQPQRNEIYTDVSGINHFTWITEAYYKDINLMSLLPQFIKKYFDSGYYEEGDADKYKTNMFAYANRVKMDMFNRYNVLGAAGDRHLVEFMNNGWYLENPKAVEFWKFRLTTVDFRVKQQKERIEETIAMAEGKKPVTVKKSSEEAVELIKALLGLETRVSNVNMPNKGQMPDYPMGAVVETNCVFSNNYVAPVTAKPLPDGPKALVMRNLINNEVLYEGVKNRDLDMIFESFINQPLCSKLNISDARELFKTMIDNTASYLPEKLRHWA</sequence>
<keyword evidence="8 12" id="KW-0326">Glycosidase</keyword>
<dbReference type="EMBL" id="CP054257">
    <property type="protein sequence ID" value="QTQ11811.1"/>
    <property type="molecule type" value="Genomic_DNA"/>
</dbReference>
<dbReference type="InterPro" id="IPR036291">
    <property type="entry name" value="NAD(P)-bd_dom_sf"/>
</dbReference>
<dbReference type="InterPro" id="IPR015955">
    <property type="entry name" value="Lactate_DH/Glyco_Ohase_4_C"/>
</dbReference>
<dbReference type="InterPro" id="IPR022616">
    <property type="entry name" value="Glyco_hydro_4_C"/>
</dbReference>
<dbReference type="GO" id="GO:0004553">
    <property type="term" value="F:hydrolase activity, hydrolyzing O-glycosyl compounds"/>
    <property type="evidence" value="ECO:0007669"/>
    <property type="project" value="InterPro"/>
</dbReference>
<dbReference type="SUPFAM" id="SSF56327">
    <property type="entry name" value="LDH C-terminal domain-like"/>
    <property type="match status" value="1"/>
</dbReference>
<dbReference type="RefSeq" id="WP_210116522.1">
    <property type="nucleotide sequence ID" value="NZ_CP054257.1"/>
</dbReference>
<accession>A0A975EZS1</accession>
<evidence type="ECO:0000256" key="4">
    <source>
        <dbReference type="ARBA" id="ARBA00022801"/>
    </source>
</evidence>
<dbReference type="GO" id="GO:0016616">
    <property type="term" value="F:oxidoreductase activity, acting on the CH-OH group of donors, NAD or NADP as acceptor"/>
    <property type="evidence" value="ECO:0007669"/>
    <property type="project" value="InterPro"/>
</dbReference>
<protein>
    <submittedName>
        <fullName evidence="14">Alpha-glucosidase/alpha-galactosidase</fullName>
    </submittedName>
</protein>
<keyword evidence="5 12" id="KW-0520">NAD</keyword>
<keyword evidence="7" id="KW-0119">Carbohydrate metabolism</keyword>
<comment type="cofactor">
    <cofactor evidence="12">
        <name>NAD(+)</name>
        <dbReference type="ChEBI" id="CHEBI:57540"/>
    </cofactor>
    <text evidence="12">Binds 1 NAD(+) per subunit.</text>
</comment>
<evidence type="ECO:0000256" key="1">
    <source>
        <dbReference type="ARBA" id="ARBA00001936"/>
    </source>
</evidence>
<evidence type="ECO:0000256" key="8">
    <source>
        <dbReference type="ARBA" id="ARBA00023295"/>
    </source>
</evidence>
<dbReference type="InterPro" id="IPR001088">
    <property type="entry name" value="Glyco_hydro_4"/>
</dbReference>
<dbReference type="PRINTS" id="PR00732">
    <property type="entry name" value="GLHYDRLASE4"/>
</dbReference>
<dbReference type="Pfam" id="PF02056">
    <property type="entry name" value="Glyco_hydro_4"/>
    <property type="match status" value="1"/>
</dbReference>
<evidence type="ECO:0000256" key="7">
    <source>
        <dbReference type="ARBA" id="ARBA00023277"/>
    </source>
</evidence>
<dbReference type="InterPro" id="IPR053715">
    <property type="entry name" value="GH4_Enzyme_sf"/>
</dbReference>
<dbReference type="SUPFAM" id="SSF51735">
    <property type="entry name" value="NAD(P)-binding Rossmann-fold domains"/>
    <property type="match status" value="1"/>
</dbReference>
<evidence type="ECO:0000313" key="15">
    <source>
        <dbReference type="Proteomes" id="UP000671995"/>
    </source>
</evidence>
<feature type="binding site" evidence="9">
    <location>
        <position position="153"/>
    </location>
    <ligand>
        <name>substrate</name>
    </ligand>
</feature>
<feature type="site" description="Increases basicity of active site Tyr" evidence="11">
    <location>
        <position position="115"/>
    </location>
</feature>
<dbReference type="PANTHER" id="PTHR32092">
    <property type="entry name" value="6-PHOSPHO-BETA-GLUCOSIDASE-RELATED"/>
    <property type="match status" value="1"/>
</dbReference>
<evidence type="ECO:0000313" key="14">
    <source>
        <dbReference type="EMBL" id="QTQ11811.1"/>
    </source>
</evidence>
<keyword evidence="10" id="KW-0533">Nickel</keyword>
<comment type="cofactor">
    <cofactor evidence="1">
        <name>Mn(2+)</name>
        <dbReference type="ChEBI" id="CHEBI:29035"/>
    </cofactor>
</comment>
<evidence type="ECO:0000256" key="11">
    <source>
        <dbReference type="PIRSR" id="PIRSR601088-4"/>
    </source>
</evidence>
<keyword evidence="4 12" id="KW-0378">Hydrolase</keyword>
<dbReference type="GO" id="GO:0046872">
    <property type="term" value="F:metal ion binding"/>
    <property type="evidence" value="ECO:0007669"/>
    <property type="project" value="UniProtKB-KW"/>
</dbReference>
<evidence type="ECO:0000256" key="10">
    <source>
        <dbReference type="PIRSR" id="PIRSR601088-3"/>
    </source>
</evidence>
<keyword evidence="10" id="KW-0408">Iron</keyword>
<organism evidence="14 15">
    <name type="scientific">Treponema parvum</name>
    <dbReference type="NCBI Taxonomy" id="138851"/>
    <lineage>
        <taxon>Bacteria</taxon>
        <taxon>Pseudomonadati</taxon>
        <taxon>Spirochaetota</taxon>
        <taxon>Spirochaetia</taxon>
        <taxon>Spirochaetales</taxon>
        <taxon>Treponemataceae</taxon>
        <taxon>Treponema</taxon>
    </lineage>
</organism>
<dbReference type="PANTHER" id="PTHR32092:SF2">
    <property type="entry name" value="ALPHA-GALACTURONIDASE"/>
    <property type="match status" value="1"/>
</dbReference>
<evidence type="ECO:0000256" key="3">
    <source>
        <dbReference type="ARBA" id="ARBA00022723"/>
    </source>
</evidence>